<feature type="signal peptide" evidence="8">
    <location>
        <begin position="1"/>
        <end position="27"/>
    </location>
</feature>
<evidence type="ECO:0000256" key="5">
    <source>
        <dbReference type="ARBA" id="ARBA00022729"/>
    </source>
</evidence>
<dbReference type="AlphaFoldDB" id="A0A166XHD8"/>
<dbReference type="Proteomes" id="UP000076643">
    <property type="component" value="Unassembled WGS sequence"/>
</dbReference>
<evidence type="ECO:0000256" key="8">
    <source>
        <dbReference type="SAM" id="SignalP"/>
    </source>
</evidence>
<evidence type="ECO:0000313" key="9">
    <source>
        <dbReference type="EMBL" id="KZN40322.1"/>
    </source>
</evidence>
<organism evidence="9 10">
    <name type="scientific">Pseudoalteromonas luteoviolacea DSM 6061</name>
    <dbReference type="NCBI Taxonomy" id="1365250"/>
    <lineage>
        <taxon>Bacteria</taxon>
        <taxon>Pseudomonadati</taxon>
        <taxon>Pseudomonadota</taxon>
        <taxon>Gammaproteobacteria</taxon>
        <taxon>Alteromonadales</taxon>
        <taxon>Pseudoalteromonadaceae</taxon>
        <taxon>Pseudoalteromonas</taxon>
    </lineage>
</organism>
<comment type="subcellular location">
    <subcellularLocation>
        <location evidence="1">Cell outer membrane</location>
        <topology evidence="1">Multi-pass membrane protein</topology>
    </subcellularLocation>
</comment>
<evidence type="ECO:0000256" key="7">
    <source>
        <dbReference type="ARBA" id="ARBA00023237"/>
    </source>
</evidence>
<dbReference type="GO" id="GO:0044718">
    <property type="term" value="P:siderophore transmembrane transport"/>
    <property type="evidence" value="ECO:0007669"/>
    <property type="project" value="TreeGrafter"/>
</dbReference>
<accession>A0A166XHD8</accession>
<dbReference type="InterPro" id="IPR039426">
    <property type="entry name" value="TonB-dep_rcpt-like"/>
</dbReference>
<evidence type="ECO:0000256" key="3">
    <source>
        <dbReference type="ARBA" id="ARBA00022452"/>
    </source>
</evidence>
<dbReference type="SUPFAM" id="SSF56935">
    <property type="entry name" value="Porins"/>
    <property type="match status" value="1"/>
</dbReference>
<comment type="caution">
    <text evidence="9">The sequence shown here is derived from an EMBL/GenBank/DDBJ whole genome shotgun (WGS) entry which is preliminary data.</text>
</comment>
<dbReference type="PATRIC" id="fig|1365250.3.peg.1774"/>
<evidence type="ECO:0000256" key="2">
    <source>
        <dbReference type="ARBA" id="ARBA00022448"/>
    </source>
</evidence>
<evidence type="ECO:0000256" key="1">
    <source>
        <dbReference type="ARBA" id="ARBA00004571"/>
    </source>
</evidence>
<keyword evidence="2" id="KW-0813">Transport</keyword>
<evidence type="ECO:0000256" key="4">
    <source>
        <dbReference type="ARBA" id="ARBA00022692"/>
    </source>
</evidence>
<dbReference type="PANTHER" id="PTHR30069">
    <property type="entry name" value="TONB-DEPENDENT OUTER MEMBRANE RECEPTOR"/>
    <property type="match status" value="1"/>
</dbReference>
<keyword evidence="4" id="KW-0812">Transmembrane</keyword>
<gene>
    <name evidence="9" type="ORF">N475_12715</name>
</gene>
<dbReference type="EMBL" id="AUYB01000096">
    <property type="protein sequence ID" value="KZN40322.1"/>
    <property type="molecule type" value="Genomic_DNA"/>
</dbReference>
<sequence>MEQPLKHQHLLLGLLCCFLTIPAAVSAQSVQGPQQEFAVINYEGTALTQLYGQNALDKIEQIPGFSLSQSTANRGLAAAGGNVLINGAVPASKSESLRQILSQLPKAQIVEIHFYSAGHPFTSASQFTQVVNIITHDNVATTNWQARSKLTSAYQSYRPSELATQISLPTATWQHQINAHYQDERHQSVSTLHAYSAQNLLTEVGREDFFEKLNSRLLSLSSTRNHEHSRLVLSAKTLNEDWQTDFIRPYGKTHAELTQLWQYNESIDTREHELSADWQHQSNQDKQVQFVALHSKKTTDNDSLSRDTGESPDIFKQYKTHQEQVIQFNLNVPSITYKPELGLEISRNQLDATTHTGDEVLISKVSEMRYQPFFAFTHTLNPQWQLYTRINAEHTKLSSGRQNTHRSNLNFIKPLVRLSYEPTSNWDMVLTAQHHVDQLDFNHFVASQNAGFERSQSGNNRLLPSQYSELAAQFNVRPTDKLFMNLKMYQQWQKDIHEIITLDNGKSGLGNAGSATLLGAELALTWDTDAWLSGSQLSVDYQYENAHYRDPLTGTRATTGLTPHSTSIEFRRDMPDHSWGVDIYLPESATYYYQDEVFIERDHIEVNAFAEYQVFASLRVNVKIAALNTAKFTYDQTFYSPQRGEEYDGGMRFDERVDPVITLSLLGTL</sequence>
<keyword evidence="10" id="KW-1185">Reference proteome</keyword>
<dbReference type="Gene3D" id="2.40.170.20">
    <property type="entry name" value="TonB-dependent receptor, beta-barrel domain"/>
    <property type="match status" value="1"/>
</dbReference>
<feature type="chain" id="PRO_5007882311" description="TonB-dependent receptor-like beta-barrel domain-containing protein" evidence="8">
    <location>
        <begin position="28"/>
        <end position="669"/>
    </location>
</feature>
<keyword evidence="7" id="KW-0998">Cell outer membrane</keyword>
<dbReference type="PANTHER" id="PTHR30069:SF29">
    <property type="entry name" value="HEMOGLOBIN AND HEMOGLOBIN-HAPTOGLOBIN-BINDING PROTEIN 1-RELATED"/>
    <property type="match status" value="1"/>
</dbReference>
<protein>
    <recommendedName>
        <fullName evidence="11">TonB-dependent receptor-like beta-barrel domain-containing protein</fullName>
    </recommendedName>
</protein>
<evidence type="ECO:0000256" key="6">
    <source>
        <dbReference type="ARBA" id="ARBA00023136"/>
    </source>
</evidence>
<keyword evidence="6" id="KW-0472">Membrane</keyword>
<dbReference type="GO" id="GO:0015344">
    <property type="term" value="F:siderophore uptake transmembrane transporter activity"/>
    <property type="evidence" value="ECO:0007669"/>
    <property type="project" value="TreeGrafter"/>
</dbReference>
<proteinExistence type="predicted"/>
<dbReference type="RefSeq" id="WP_063365050.1">
    <property type="nucleotide sequence ID" value="NZ_AQHB01000037.1"/>
</dbReference>
<reference evidence="9 10" key="1">
    <citation type="submission" date="2013-07" db="EMBL/GenBank/DDBJ databases">
        <title>Comparative Genomic and Metabolomic Analysis of Twelve Strains of Pseudoalteromonas luteoviolacea.</title>
        <authorList>
            <person name="Vynne N.G."/>
            <person name="Mansson M."/>
            <person name="Gram L."/>
        </authorList>
    </citation>
    <scope>NUCLEOTIDE SEQUENCE [LARGE SCALE GENOMIC DNA]</scope>
    <source>
        <strain evidence="9 10">DSM 6061</strain>
    </source>
</reference>
<keyword evidence="3" id="KW-1134">Transmembrane beta strand</keyword>
<keyword evidence="5 8" id="KW-0732">Signal</keyword>
<name>A0A166XHD8_9GAMM</name>
<evidence type="ECO:0008006" key="11">
    <source>
        <dbReference type="Google" id="ProtNLM"/>
    </source>
</evidence>
<dbReference type="GO" id="GO:0009279">
    <property type="term" value="C:cell outer membrane"/>
    <property type="evidence" value="ECO:0007669"/>
    <property type="project" value="UniProtKB-SubCell"/>
</dbReference>
<evidence type="ECO:0000313" key="10">
    <source>
        <dbReference type="Proteomes" id="UP000076643"/>
    </source>
</evidence>
<dbReference type="InterPro" id="IPR036942">
    <property type="entry name" value="Beta-barrel_TonB_sf"/>
</dbReference>